<accession>B9XLD2</accession>
<feature type="transmembrane region" description="Helical" evidence="1">
    <location>
        <begin position="48"/>
        <end position="74"/>
    </location>
</feature>
<protein>
    <submittedName>
        <fullName evidence="2">Uncharacterized protein</fullName>
    </submittedName>
</protein>
<dbReference type="EMBL" id="ABOX02000029">
    <property type="protein sequence ID" value="EEF59335.1"/>
    <property type="molecule type" value="Genomic_DNA"/>
</dbReference>
<name>B9XLD2_PEDPL</name>
<keyword evidence="1" id="KW-0812">Transmembrane</keyword>
<reference evidence="2 3" key="1">
    <citation type="journal article" date="2011" name="J. Bacteriol.">
        <title>Genome sequence of 'Pedosphaera parvula' Ellin514, an aerobic Verrucomicrobial isolate from pasture soil.</title>
        <authorList>
            <person name="Kant R."/>
            <person name="van Passel M.W."/>
            <person name="Sangwan P."/>
            <person name="Palva A."/>
            <person name="Lucas S."/>
            <person name="Copeland A."/>
            <person name="Lapidus A."/>
            <person name="Glavina Del Rio T."/>
            <person name="Dalin E."/>
            <person name="Tice H."/>
            <person name="Bruce D."/>
            <person name="Goodwin L."/>
            <person name="Pitluck S."/>
            <person name="Chertkov O."/>
            <person name="Larimer F.W."/>
            <person name="Land M.L."/>
            <person name="Hauser L."/>
            <person name="Brettin T.S."/>
            <person name="Detter J.C."/>
            <person name="Han S."/>
            <person name="de Vos W.M."/>
            <person name="Janssen P.H."/>
            <person name="Smidt H."/>
        </authorList>
    </citation>
    <scope>NUCLEOTIDE SEQUENCE [LARGE SCALE GENOMIC DNA]</scope>
    <source>
        <strain evidence="2 3">Ellin514</strain>
    </source>
</reference>
<dbReference type="Proteomes" id="UP000003688">
    <property type="component" value="Unassembled WGS sequence"/>
</dbReference>
<dbReference type="AlphaFoldDB" id="B9XLD2"/>
<comment type="caution">
    <text evidence="2">The sequence shown here is derived from an EMBL/GenBank/DDBJ whole genome shotgun (WGS) entry which is preliminary data.</text>
</comment>
<gene>
    <name evidence="2" type="ORF">Cflav_PD1883</name>
</gene>
<keyword evidence="3" id="KW-1185">Reference proteome</keyword>
<keyword evidence="1" id="KW-1133">Transmembrane helix</keyword>
<keyword evidence="1" id="KW-0472">Membrane</keyword>
<proteinExistence type="predicted"/>
<evidence type="ECO:0000313" key="3">
    <source>
        <dbReference type="Proteomes" id="UP000003688"/>
    </source>
</evidence>
<organism evidence="2 3">
    <name type="scientific">Pedosphaera parvula (strain Ellin514)</name>
    <dbReference type="NCBI Taxonomy" id="320771"/>
    <lineage>
        <taxon>Bacteria</taxon>
        <taxon>Pseudomonadati</taxon>
        <taxon>Verrucomicrobiota</taxon>
        <taxon>Pedosphaerae</taxon>
        <taxon>Pedosphaerales</taxon>
        <taxon>Pedosphaeraceae</taxon>
        <taxon>Pedosphaera</taxon>
    </lineage>
</organism>
<sequence length="103" mass="11545">MAATLLRSSVSSAALVSLRWFKRPKQQSFGFALFPLTQQDSGMEFLTFLPMAMILLYGVAALLLIAMAVIWTYWGIQLLKALIRALDRWQTRPPTTSNLTPPS</sequence>
<evidence type="ECO:0000256" key="1">
    <source>
        <dbReference type="SAM" id="Phobius"/>
    </source>
</evidence>
<evidence type="ECO:0000313" key="2">
    <source>
        <dbReference type="EMBL" id="EEF59335.1"/>
    </source>
</evidence>
<dbReference type="STRING" id="320771.Cflav_PD1883"/>